<dbReference type="InterPro" id="IPR003370">
    <property type="entry name" value="Chromate_transpt"/>
</dbReference>
<protein>
    <submittedName>
        <fullName evidence="8">Chromate transport protein</fullName>
    </submittedName>
</protein>
<dbReference type="OrthoDB" id="9788907at2"/>
<evidence type="ECO:0000256" key="2">
    <source>
        <dbReference type="ARBA" id="ARBA00005262"/>
    </source>
</evidence>
<evidence type="ECO:0000256" key="4">
    <source>
        <dbReference type="ARBA" id="ARBA00022692"/>
    </source>
</evidence>
<proteinExistence type="inferred from homology"/>
<dbReference type="Pfam" id="PF02417">
    <property type="entry name" value="Chromate_transp"/>
    <property type="match status" value="1"/>
</dbReference>
<feature type="transmembrane region" description="Helical" evidence="7">
    <location>
        <begin position="139"/>
        <end position="158"/>
    </location>
</feature>
<dbReference type="AlphaFoldDB" id="A0A168R814"/>
<keyword evidence="3" id="KW-1003">Cell membrane</keyword>
<dbReference type="Proteomes" id="UP000076983">
    <property type="component" value="Unassembled WGS sequence"/>
</dbReference>
<keyword evidence="5 7" id="KW-1133">Transmembrane helix</keyword>
<name>A0A168R814_9BACT</name>
<dbReference type="EMBL" id="LVLH01000046">
    <property type="protein sequence ID" value="OAB48697.1"/>
    <property type="molecule type" value="Genomic_DNA"/>
</dbReference>
<dbReference type="PATRIC" id="fig|29557.3.peg.549"/>
<dbReference type="PANTHER" id="PTHR43663:SF1">
    <property type="entry name" value="CHROMATE TRANSPORTER"/>
    <property type="match status" value="1"/>
</dbReference>
<dbReference type="STRING" id="29557.MGALLINA_05420"/>
<reference evidence="8 9" key="1">
    <citation type="submission" date="2016-03" db="EMBL/GenBank/DDBJ databases">
        <title>Genome sequence of Mycoplasma gallinarum strain Mgn_IPT.</title>
        <authorList>
            <person name="Yacoub E."/>
            <person name="Sirand-Pugnet P."/>
            <person name="Barre A."/>
            <person name="Maurier F."/>
            <person name="Blanchard A."/>
            <person name="Ben Abdelmoumen B.M."/>
        </authorList>
    </citation>
    <scope>NUCLEOTIDE SEQUENCE [LARGE SCALE GENOMIC DNA]</scope>
    <source>
        <strain evidence="8 9">Mgn_IPT</strain>
    </source>
</reference>
<dbReference type="GO" id="GO:0015109">
    <property type="term" value="F:chromate transmembrane transporter activity"/>
    <property type="evidence" value="ECO:0007669"/>
    <property type="project" value="InterPro"/>
</dbReference>
<evidence type="ECO:0000313" key="8">
    <source>
        <dbReference type="EMBL" id="OAB48697.1"/>
    </source>
</evidence>
<feature type="transmembrane region" description="Helical" evidence="7">
    <location>
        <begin position="106"/>
        <end position="127"/>
    </location>
</feature>
<evidence type="ECO:0000256" key="7">
    <source>
        <dbReference type="SAM" id="Phobius"/>
    </source>
</evidence>
<evidence type="ECO:0000256" key="5">
    <source>
        <dbReference type="ARBA" id="ARBA00022989"/>
    </source>
</evidence>
<accession>A0A168R814</accession>
<dbReference type="InterPro" id="IPR052518">
    <property type="entry name" value="CHR_Transporter"/>
</dbReference>
<organism evidence="8 9">
    <name type="scientific">Mycoplasmopsis gallinarum</name>
    <dbReference type="NCBI Taxonomy" id="29557"/>
    <lineage>
        <taxon>Bacteria</taxon>
        <taxon>Bacillati</taxon>
        <taxon>Mycoplasmatota</taxon>
        <taxon>Mycoplasmoidales</taxon>
        <taxon>Metamycoplasmataceae</taxon>
        <taxon>Mycoplasmopsis</taxon>
    </lineage>
</organism>
<dbReference type="PANTHER" id="PTHR43663">
    <property type="entry name" value="CHROMATE TRANSPORT PROTEIN-RELATED"/>
    <property type="match status" value="1"/>
</dbReference>
<evidence type="ECO:0000256" key="6">
    <source>
        <dbReference type="ARBA" id="ARBA00023136"/>
    </source>
</evidence>
<evidence type="ECO:0000313" key="9">
    <source>
        <dbReference type="Proteomes" id="UP000076983"/>
    </source>
</evidence>
<dbReference type="GO" id="GO:0005886">
    <property type="term" value="C:plasma membrane"/>
    <property type="evidence" value="ECO:0007669"/>
    <property type="project" value="UniProtKB-SubCell"/>
</dbReference>
<evidence type="ECO:0000256" key="3">
    <source>
        <dbReference type="ARBA" id="ARBA00022475"/>
    </source>
</evidence>
<gene>
    <name evidence="8" type="primary">chrA_1</name>
    <name evidence="8" type="ORF">MGALLINA_05420</name>
</gene>
<comment type="caution">
    <text evidence="8">The sequence shown here is derived from an EMBL/GenBank/DDBJ whole genome shotgun (WGS) entry which is preliminary data.</text>
</comment>
<dbReference type="RefSeq" id="WP_063626310.1">
    <property type="nucleotide sequence ID" value="NZ_LVLH01000046.1"/>
</dbReference>
<feature type="transmembrane region" description="Helical" evidence="7">
    <location>
        <begin position="6"/>
        <end position="29"/>
    </location>
</feature>
<sequence>MKKFWIIFLFILKVSFIGFGGGNALLPVIQNEAVQKRKWLSQEEFDDIVIVTNMLPGPSVIQSISYIAIKELGKFWGSLCTLIAILPHVLFAFALYIAATFLPLEYLWTIAVGVLSTIIGILIVFGWTYMQKTRKLIKLPLWIFLFLFTFAFCFFVPVPGNLPILVMLAVFLIIALIALFAYLKHKKEKRKKC</sequence>
<feature type="transmembrane region" description="Helical" evidence="7">
    <location>
        <begin position="164"/>
        <end position="183"/>
    </location>
</feature>
<keyword evidence="9" id="KW-1185">Reference proteome</keyword>
<comment type="similarity">
    <text evidence="2">Belongs to the chromate ion transporter (CHR) (TC 2.A.51) family.</text>
</comment>
<keyword evidence="4 7" id="KW-0812">Transmembrane</keyword>
<evidence type="ECO:0000256" key="1">
    <source>
        <dbReference type="ARBA" id="ARBA00004651"/>
    </source>
</evidence>
<comment type="subcellular location">
    <subcellularLocation>
        <location evidence="1">Cell membrane</location>
        <topology evidence="1">Multi-pass membrane protein</topology>
    </subcellularLocation>
</comment>
<feature type="transmembrane region" description="Helical" evidence="7">
    <location>
        <begin position="75"/>
        <end position="100"/>
    </location>
</feature>
<keyword evidence="6 7" id="KW-0472">Membrane</keyword>